<organism evidence="1 2">
    <name type="scientific">Streptomyces chrestomyceticus JCM 4735</name>
    <dbReference type="NCBI Taxonomy" id="1306181"/>
    <lineage>
        <taxon>Bacteria</taxon>
        <taxon>Bacillati</taxon>
        <taxon>Actinomycetota</taxon>
        <taxon>Actinomycetes</taxon>
        <taxon>Kitasatosporales</taxon>
        <taxon>Streptomycetaceae</taxon>
        <taxon>Streptomyces</taxon>
    </lineage>
</organism>
<dbReference type="RefSeq" id="WP_125048086.1">
    <property type="nucleotide sequence ID" value="NZ_BHZC01000001.1"/>
</dbReference>
<dbReference type="EMBL" id="BHZC01000001">
    <property type="protein sequence ID" value="GCD39009.1"/>
    <property type="molecule type" value="Genomic_DNA"/>
</dbReference>
<evidence type="ECO:0000313" key="1">
    <source>
        <dbReference type="EMBL" id="GCD39009.1"/>
    </source>
</evidence>
<reference evidence="1 2" key="1">
    <citation type="submission" date="2018-11" db="EMBL/GenBank/DDBJ databases">
        <title>Whole genome sequence of Streptomyces chrestomyceticus NBRC 13444(T).</title>
        <authorList>
            <person name="Komaki H."/>
            <person name="Tamura T."/>
        </authorList>
    </citation>
    <scope>NUCLEOTIDE SEQUENCE [LARGE SCALE GENOMIC DNA]</scope>
    <source>
        <strain evidence="1 2">NBRC 13444</strain>
    </source>
</reference>
<evidence type="ECO:0000313" key="2">
    <source>
        <dbReference type="Proteomes" id="UP000287830"/>
    </source>
</evidence>
<protein>
    <recommendedName>
        <fullName evidence="3">PRC-barrel domain-containing protein</fullName>
    </recommendedName>
</protein>
<dbReference type="GeneID" id="95625540"/>
<accession>A0A7U9Q425</accession>
<dbReference type="AlphaFoldDB" id="A0A7U9Q425"/>
<name>A0A7U9Q425_9ACTN</name>
<sequence length="65" mass="7541">MSDGQSPWVGDLVHDEDTRRRGIVTDVRGGAVWVLRPEWGQGQWASRRPDRLTLIMLREDLRDQV</sequence>
<evidence type="ECO:0008006" key="3">
    <source>
        <dbReference type="Google" id="ProtNLM"/>
    </source>
</evidence>
<gene>
    <name evidence="1" type="ORF">OEIGOIKO_06829</name>
</gene>
<proteinExistence type="predicted"/>
<dbReference type="OrthoDB" id="4260303at2"/>
<dbReference type="Proteomes" id="UP000287830">
    <property type="component" value="Unassembled WGS sequence"/>
</dbReference>
<comment type="caution">
    <text evidence="1">The sequence shown here is derived from an EMBL/GenBank/DDBJ whole genome shotgun (WGS) entry which is preliminary data.</text>
</comment>